<evidence type="ECO:0000313" key="3">
    <source>
        <dbReference type="Proteomes" id="UP001239169"/>
    </source>
</evidence>
<gene>
    <name evidence="2" type="ORF">QJS64_20735</name>
</gene>
<reference evidence="2 3" key="1">
    <citation type="submission" date="2023-04" db="EMBL/GenBank/DDBJ databases">
        <title>Bacteria Genome Submission.</title>
        <authorList>
            <person name="Isaac P."/>
        </authorList>
    </citation>
    <scope>NUCLEOTIDE SEQUENCE [LARGE SCALE GENOMIC DNA]</scope>
    <source>
        <strain evidence="2 3">SampleS7P1</strain>
        <plasmid evidence="2 3">unnamed5</plasmid>
    </source>
</reference>
<dbReference type="InterPro" id="IPR021509">
    <property type="entry name" value="DUF3169"/>
</dbReference>
<feature type="transmembrane region" description="Helical" evidence="1">
    <location>
        <begin position="140"/>
        <end position="163"/>
    </location>
</feature>
<geneLocation type="plasmid" evidence="2 3">
    <name>unnamed5</name>
</geneLocation>
<feature type="transmembrane region" description="Helical" evidence="1">
    <location>
        <begin position="235"/>
        <end position="255"/>
    </location>
</feature>
<evidence type="ECO:0000313" key="2">
    <source>
        <dbReference type="EMBL" id="WGX77603.1"/>
    </source>
</evidence>
<proteinExistence type="predicted"/>
<keyword evidence="1" id="KW-0472">Membrane</keyword>
<organism evidence="2 3">
    <name type="scientific">Paraclostridium bifermentans</name>
    <name type="common">Clostridium bifermentans</name>
    <dbReference type="NCBI Taxonomy" id="1490"/>
    <lineage>
        <taxon>Bacteria</taxon>
        <taxon>Bacillati</taxon>
        <taxon>Bacillota</taxon>
        <taxon>Clostridia</taxon>
        <taxon>Peptostreptococcales</taxon>
        <taxon>Peptostreptococcaceae</taxon>
        <taxon>Paraclostridium</taxon>
    </lineage>
</organism>
<keyword evidence="1" id="KW-0812">Transmembrane</keyword>
<keyword evidence="3" id="KW-1185">Reference proteome</keyword>
<keyword evidence="1" id="KW-1133">Transmembrane helix</keyword>
<keyword evidence="2" id="KW-0614">Plasmid</keyword>
<name>A0ABY8R928_PARBF</name>
<evidence type="ECO:0000256" key="1">
    <source>
        <dbReference type="SAM" id="Phobius"/>
    </source>
</evidence>
<dbReference type="EMBL" id="CP124690">
    <property type="protein sequence ID" value="WGX77603.1"/>
    <property type="molecule type" value="Genomic_DNA"/>
</dbReference>
<protein>
    <submittedName>
        <fullName evidence="2">DUF3169 family protein</fullName>
    </submittedName>
</protein>
<feature type="transmembrane region" description="Helical" evidence="1">
    <location>
        <begin position="210"/>
        <end position="229"/>
    </location>
</feature>
<feature type="transmembrane region" description="Helical" evidence="1">
    <location>
        <begin position="20"/>
        <end position="39"/>
    </location>
</feature>
<sequence length="264" mass="30009">MSNKCIDEIKKEDKKAFKSFIVILVIATIAGGFFGGMSENLKQIMGKNLSSSLITILEYITPFANIILSILLILVGKIICTDSRKSYELWKKSNEDDNRIDKIEENLSYLCLFSSVINIIGMFFIGIGCMLLPFDDINGNFSVIKFICFFIGLILCITSNILIQKKIINLRKEINPLLKGSVYDIKLAKKWVDSCDESIKLGIYKSAYKAFKSVYITCIILWLFCIVGYDLWNFGIMPIVIVTIIWLVQTISYCLESIKYSKAK</sequence>
<feature type="transmembrane region" description="Helical" evidence="1">
    <location>
        <begin position="59"/>
        <end position="80"/>
    </location>
</feature>
<feature type="transmembrane region" description="Helical" evidence="1">
    <location>
        <begin position="109"/>
        <end position="134"/>
    </location>
</feature>
<dbReference type="Proteomes" id="UP001239169">
    <property type="component" value="Plasmid unnamed5"/>
</dbReference>
<dbReference type="Pfam" id="PF11368">
    <property type="entry name" value="DUF3169"/>
    <property type="match status" value="1"/>
</dbReference>
<accession>A0ABY8R928</accession>